<proteinExistence type="predicted"/>
<evidence type="ECO:0000256" key="1">
    <source>
        <dbReference type="ARBA" id="ARBA00004167"/>
    </source>
</evidence>
<keyword evidence="5" id="KW-1133">Transmembrane helix</keyword>
<dbReference type="AlphaFoldDB" id="A0A177N9T7"/>
<dbReference type="PANTHER" id="PTHR21461">
    <property type="entry name" value="GLYCOSYLTRANSFERASE FAMILY 92 PROTEIN"/>
    <property type="match status" value="1"/>
</dbReference>
<dbReference type="GO" id="GO:0016757">
    <property type="term" value="F:glycosyltransferase activity"/>
    <property type="evidence" value="ECO:0007669"/>
    <property type="project" value="UniProtKB-KW"/>
</dbReference>
<evidence type="ECO:0000313" key="8">
    <source>
        <dbReference type="Proteomes" id="UP000077628"/>
    </source>
</evidence>
<keyword evidence="3" id="KW-0808">Transferase</keyword>
<protein>
    <recommendedName>
        <fullName evidence="9">Glycosyltransferase family 92 protein</fullName>
    </recommendedName>
</protein>
<evidence type="ECO:0000256" key="2">
    <source>
        <dbReference type="ARBA" id="ARBA00022676"/>
    </source>
</evidence>
<comment type="subcellular location">
    <subcellularLocation>
        <location evidence="1">Membrane</location>
        <topology evidence="1">Single-pass membrane protein</topology>
    </subcellularLocation>
</comment>
<dbReference type="GO" id="GO:0016020">
    <property type="term" value="C:membrane"/>
    <property type="evidence" value="ECO:0007669"/>
    <property type="project" value="UniProtKB-SubCell"/>
</dbReference>
<dbReference type="RefSeq" id="WP_064031039.1">
    <property type="nucleotide sequence ID" value="NZ_LUUK01000202.1"/>
</dbReference>
<keyword evidence="2" id="KW-0328">Glycosyltransferase</keyword>
<dbReference type="EMBL" id="LUUK01000202">
    <property type="protein sequence ID" value="OAI14243.1"/>
    <property type="molecule type" value="Genomic_DNA"/>
</dbReference>
<evidence type="ECO:0000256" key="5">
    <source>
        <dbReference type="ARBA" id="ARBA00022989"/>
    </source>
</evidence>
<comment type="caution">
    <text evidence="7">The sequence shown here is derived from an EMBL/GenBank/DDBJ whole genome shotgun (WGS) entry which is preliminary data.</text>
</comment>
<evidence type="ECO:0000313" key="7">
    <source>
        <dbReference type="EMBL" id="OAI14243.1"/>
    </source>
</evidence>
<keyword evidence="8" id="KW-1185">Reference proteome</keyword>
<accession>A0A177N9T7</accession>
<organism evidence="7 8">
    <name type="scientific">Methylomonas koyamae</name>
    <dbReference type="NCBI Taxonomy" id="702114"/>
    <lineage>
        <taxon>Bacteria</taxon>
        <taxon>Pseudomonadati</taxon>
        <taxon>Pseudomonadota</taxon>
        <taxon>Gammaproteobacteria</taxon>
        <taxon>Methylococcales</taxon>
        <taxon>Methylococcaceae</taxon>
        <taxon>Methylomonas</taxon>
    </lineage>
</organism>
<keyword evidence="6" id="KW-0472">Membrane</keyword>
<dbReference type="Pfam" id="PF01697">
    <property type="entry name" value="Glyco_transf_92"/>
    <property type="match status" value="1"/>
</dbReference>
<evidence type="ECO:0000256" key="4">
    <source>
        <dbReference type="ARBA" id="ARBA00022692"/>
    </source>
</evidence>
<dbReference type="STRING" id="702114.A1355_00670"/>
<dbReference type="InterPro" id="IPR008166">
    <property type="entry name" value="Glyco_transf_92"/>
</dbReference>
<dbReference type="GO" id="GO:0005737">
    <property type="term" value="C:cytoplasm"/>
    <property type="evidence" value="ECO:0007669"/>
    <property type="project" value="TreeGrafter"/>
</dbReference>
<reference evidence="8" key="1">
    <citation type="submission" date="2016-03" db="EMBL/GenBank/DDBJ databases">
        <authorList>
            <person name="Heylen K."/>
            <person name="De Vos P."/>
            <person name="Vekeman B."/>
        </authorList>
    </citation>
    <scope>NUCLEOTIDE SEQUENCE [LARGE SCALE GENOMIC DNA]</scope>
    <source>
        <strain evidence="8">R-45383</strain>
    </source>
</reference>
<dbReference type="OrthoDB" id="7981249at2"/>
<dbReference type="PANTHER" id="PTHR21461:SF87">
    <property type="entry name" value="GH12965P"/>
    <property type="match status" value="1"/>
</dbReference>
<dbReference type="Proteomes" id="UP000077628">
    <property type="component" value="Unassembled WGS sequence"/>
</dbReference>
<name>A0A177N9T7_9GAMM</name>
<evidence type="ECO:0000256" key="6">
    <source>
        <dbReference type="ARBA" id="ARBA00023136"/>
    </source>
</evidence>
<evidence type="ECO:0000256" key="3">
    <source>
        <dbReference type="ARBA" id="ARBA00022679"/>
    </source>
</evidence>
<evidence type="ECO:0008006" key="9">
    <source>
        <dbReference type="Google" id="ProtNLM"/>
    </source>
</evidence>
<gene>
    <name evidence="7" type="ORF">A1355_00670</name>
</gene>
<keyword evidence="4" id="KW-0812">Transmembrane</keyword>
<sequence length="397" mass="46259">MRVLLSLLKRLGKKVSLDVAYNFVQLNYPIWVFYFKKLTLPNFGGRHEIKISGKPAIYDVFVSGDKNYVVAIGRYDRVADWSRLICVFDSGCEVIGQVVEDFADEKEAYQVLIIKYLIPSGFRSKPVVLITLKLDGSQIVNSLQLSNHSVELPRHKLSVTTLMKDEDRFIPEWIAYYRMIGVSHFYIYDNRSLKRRRIRNLLAPLIAQGIVTLIDWDYPYVSGAPDNSWRFCQRGQMHHCLYKYGSFSDWMLFIDVDEFIYPVNAEQDFLKFLESREHPNIAALQFKMIWFGNSGFEQVPKGLIINNYIRRSPEVLSLGREKCAVRPQLTKLMFIHGVKASEENSWMDVVSPELFRINHYYATSSKRQFKGYSDHNDVEDTGMRKYVDSVEEYIGKI</sequence>